<organism evidence="1 2">
    <name type="scientific">Lithohypha guttulata</name>
    <dbReference type="NCBI Taxonomy" id="1690604"/>
    <lineage>
        <taxon>Eukaryota</taxon>
        <taxon>Fungi</taxon>
        <taxon>Dikarya</taxon>
        <taxon>Ascomycota</taxon>
        <taxon>Pezizomycotina</taxon>
        <taxon>Eurotiomycetes</taxon>
        <taxon>Chaetothyriomycetidae</taxon>
        <taxon>Chaetothyriales</taxon>
        <taxon>Trichomeriaceae</taxon>
        <taxon>Lithohypha</taxon>
    </lineage>
</organism>
<reference evidence="1 2" key="1">
    <citation type="submission" date="2023-08" db="EMBL/GenBank/DDBJ databases">
        <title>Black Yeasts Isolated from many extreme environments.</title>
        <authorList>
            <person name="Coleine C."/>
            <person name="Stajich J.E."/>
            <person name="Selbmann L."/>
        </authorList>
    </citation>
    <scope>NUCLEOTIDE SEQUENCE [LARGE SCALE GENOMIC DNA]</scope>
    <source>
        <strain evidence="1 2">CCFEE 5885</strain>
    </source>
</reference>
<sequence>MDCCSLYNPEFAHFKVLRSALIHNINNRPSRLQTTATSPSKSIYINMGIEEARAALRTEFPELSPEDFKSTTGDRAALAKKVAEKKGISEADAKSKIDEIFSANSA</sequence>
<dbReference type="Gene3D" id="1.10.1470.10">
    <property type="entry name" value="YjbJ"/>
    <property type="match status" value="1"/>
</dbReference>
<name>A0ABR0KL56_9EURO</name>
<evidence type="ECO:0000313" key="1">
    <source>
        <dbReference type="EMBL" id="KAK5099625.1"/>
    </source>
</evidence>
<gene>
    <name evidence="1" type="ORF">LTR24_001284</name>
</gene>
<accession>A0ABR0KL56</accession>
<comment type="caution">
    <text evidence="1">The sequence shown here is derived from an EMBL/GenBank/DDBJ whole genome shotgun (WGS) entry which is preliminary data.</text>
</comment>
<dbReference type="InterPro" id="IPR036629">
    <property type="entry name" value="YjbJ_sf"/>
</dbReference>
<evidence type="ECO:0000313" key="2">
    <source>
        <dbReference type="Proteomes" id="UP001345013"/>
    </source>
</evidence>
<keyword evidence="2" id="KW-1185">Reference proteome</keyword>
<dbReference type="EMBL" id="JAVRRG010000009">
    <property type="protein sequence ID" value="KAK5099625.1"/>
    <property type="molecule type" value="Genomic_DNA"/>
</dbReference>
<dbReference type="Proteomes" id="UP001345013">
    <property type="component" value="Unassembled WGS sequence"/>
</dbReference>
<protein>
    <submittedName>
        <fullName evidence="1">Uncharacterized protein</fullName>
    </submittedName>
</protein>
<proteinExistence type="predicted"/>